<organism evidence="2 3">
    <name type="scientific">Aquimarina brevivitae</name>
    <dbReference type="NCBI Taxonomy" id="323412"/>
    <lineage>
        <taxon>Bacteria</taxon>
        <taxon>Pseudomonadati</taxon>
        <taxon>Bacteroidota</taxon>
        <taxon>Flavobacteriia</taxon>
        <taxon>Flavobacteriales</taxon>
        <taxon>Flavobacteriaceae</taxon>
        <taxon>Aquimarina</taxon>
    </lineage>
</organism>
<dbReference type="SUPFAM" id="SSF51445">
    <property type="entry name" value="(Trans)glycosidases"/>
    <property type="match status" value="1"/>
</dbReference>
<evidence type="ECO:0000256" key="1">
    <source>
        <dbReference type="SAM" id="SignalP"/>
    </source>
</evidence>
<proteinExistence type="predicted"/>
<keyword evidence="1" id="KW-0732">Signal</keyword>
<sequence length="456" mass="51501">MKKLTSFVFIVLLAIASCTNEENLSLTANPEPMQNRSAFGIDGLNRNYLSDIALLADGISGINGISWDDIEPNPPQNGVHDYRLTSEMIELNSALQSNSRKLQLNFRLSSNWAIQRDPNQPVTNPEDGSREGGILGVNPTHENDLVAVIEHILSNLNIEVLQIGSEAENEWLDASAYVHALAIIYQTAKRIQPDITIMIFGFNPANYFTHPDRFNTQLITNKLNFVTKVLELGAPYFDVFSFHASRELEAIEPTVTWIKEQMQSYGYTKPVWVDDMYSAPWLDPVYGSQNDRELYNQLISEEPQAIAMFDSLQAGYMIKKLTVGFACGIEKIFVSTDVDFEAYYIPNWRYVGLLKSSGQRKPAYYNLKLLIDKTSGFERVNSIGNGLFEFKFFNNNSIYVYWSEGNSTDVLTALQANSYTIHQFAYHINEAPNSSVVTSLENINFDSNPVLIELNE</sequence>
<feature type="chain" id="PRO_5020698185" evidence="1">
    <location>
        <begin position="21"/>
        <end position="456"/>
    </location>
</feature>
<dbReference type="PROSITE" id="PS51257">
    <property type="entry name" value="PROKAR_LIPOPROTEIN"/>
    <property type="match status" value="1"/>
</dbReference>
<evidence type="ECO:0000313" key="3">
    <source>
        <dbReference type="Proteomes" id="UP000292262"/>
    </source>
</evidence>
<dbReference type="AlphaFoldDB" id="A0A4Q7P5F8"/>
<evidence type="ECO:0000313" key="2">
    <source>
        <dbReference type="EMBL" id="RZS93952.1"/>
    </source>
</evidence>
<name>A0A4Q7P5F8_9FLAO</name>
<accession>A0A4Q7P5F8</accession>
<reference evidence="2 3" key="1">
    <citation type="submission" date="2019-02" db="EMBL/GenBank/DDBJ databases">
        <title>Genomic Encyclopedia of Type Strains, Phase IV (KMG-IV): sequencing the most valuable type-strain genomes for metagenomic binning, comparative biology and taxonomic classification.</title>
        <authorList>
            <person name="Goeker M."/>
        </authorList>
    </citation>
    <scope>NUCLEOTIDE SEQUENCE [LARGE SCALE GENOMIC DNA]</scope>
    <source>
        <strain evidence="2 3">DSM 17196</strain>
    </source>
</reference>
<comment type="caution">
    <text evidence="2">The sequence shown here is derived from an EMBL/GenBank/DDBJ whole genome shotgun (WGS) entry which is preliminary data.</text>
</comment>
<dbReference type="Gene3D" id="3.20.20.80">
    <property type="entry name" value="Glycosidases"/>
    <property type="match status" value="1"/>
</dbReference>
<dbReference type="EMBL" id="SGXE01000002">
    <property type="protein sequence ID" value="RZS93952.1"/>
    <property type="molecule type" value="Genomic_DNA"/>
</dbReference>
<dbReference type="Proteomes" id="UP000292262">
    <property type="component" value="Unassembled WGS sequence"/>
</dbReference>
<feature type="signal peptide" evidence="1">
    <location>
        <begin position="1"/>
        <end position="20"/>
    </location>
</feature>
<dbReference type="InterPro" id="IPR017853">
    <property type="entry name" value="GH"/>
</dbReference>
<keyword evidence="3" id="KW-1185">Reference proteome</keyword>
<gene>
    <name evidence="2" type="ORF">EV197_2533</name>
</gene>
<protein>
    <submittedName>
        <fullName evidence="2">Uncharacterized protein</fullName>
    </submittedName>
</protein>